<feature type="signal peptide" evidence="2">
    <location>
        <begin position="1"/>
        <end position="32"/>
    </location>
</feature>
<feature type="domain" description="Pyrrolo-quinoline quinone repeat" evidence="3">
    <location>
        <begin position="145"/>
        <end position="241"/>
    </location>
</feature>
<dbReference type="RefSeq" id="WP_106580794.1">
    <property type="nucleotide sequence ID" value="NZ_PYGA01000001.1"/>
</dbReference>
<dbReference type="InterPro" id="IPR002372">
    <property type="entry name" value="PQQ_rpt_dom"/>
</dbReference>
<dbReference type="OrthoDB" id="3422572at2"/>
<organism evidence="4 5">
    <name type="scientific">Murinocardiopsis flavida</name>
    <dbReference type="NCBI Taxonomy" id="645275"/>
    <lineage>
        <taxon>Bacteria</taxon>
        <taxon>Bacillati</taxon>
        <taxon>Actinomycetota</taxon>
        <taxon>Actinomycetes</taxon>
        <taxon>Streptosporangiales</taxon>
        <taxon>Nocardiopsidaceae</taxon>
        <taxon>Murinocardiopsis</taxon>
    </lineage>
</organism>
<dbReference type="AlphaFoldDB" id="A0A2P8DTP8"/>
<comment type="caution">
    <text evidence="4">The sequence shown here is derived from an EMBL/GenBank/DDBJ whole genome shotgun (WGS) entry which is preliminary data.</text>
</comment>
<evidence type="ECO:0000256" key="1">
    <source>
        <dbReference type="SAM" id="MobiDB-lite"/>
    </source>
</evidence>
<feature type="chain" id="PRO_5038654352" evidence="2">
    <location>
        <begin position="33"/>
        <end position="416"/>
    </location>
</feature>
<dbReference type="Proteomes" id="UP000240542">
    <property type="component" value="Unassembled WGS sequence"/>
</dbReference>
<accession>A0A2P8DTP8</accession>
<evidence type="ECO:0000256" key="2">
    <source>
        <dbReference type="SAM" id="SignalP"/>
    </source>
</evidence>
<keyword evidence="2" id="KW-0732">Signal</keyword>
<dbReference type="Pfam" id="PF13360">
    <property type="entry name" value="PQQ_2"/>
    <property type="match status" value="1"/>
</dbReference>
<feature type="region of interest" description="Disordered" evidence="1">
    <location>
        <begin position="31"/>
        <end position="55"/>
    </location>
</feature>
<name>A0A2P8DTP8_9ACTN</name>
<evidence type="ECO:0000313" key="4">
    <source>
        <dbReference type="EMBL" id="PSL00585.1"/>
    </source>
</evidence>
<sequence>MAEPRPRGLRRRTATAAAAVLLLAAACGGTGGDDGGAVPRDDPAAAPPDLPAAAIPPHLPSRAVWTAPFSSAPKAVGDAFVGPVASDGGLRFAGVGADGRTRWSAARNPSCTAFAATRGTDGRALVVLLDSDADTARGPLAVRTTAAALDPADGSTEWGPVPVPGTLVGPGLVFAAQSGSVLSADSGPKTALDPATGAVVADEAAGDEILHEHEGALLVHRGGELRGVDTATGEELWRSSGLAVPERFAAAERGPVVGYGPRPVGDSSAVVVLEWRAATGGGHGYTVNDLRTGRLLAEFAGDREPRLVGGPGPAAVVEAAPADGSGGGVLVGLSADSSRPLWTRPAGSPRARPESLADGVLYAASGDAARAYDARSGEPLGTGSWRPPAAAITGGPALLTVPGSGGESFAAVAADG</sequence>
<protein>
    <submittedName>
        <fullName evidence="4">Outer membrane protein assembly factor BamB</fullName>
    </submittedName>
</protein>
<dbReference type="EMBL" id="PYGA01000001">
    <property type="protein sequence ID" value="PSL00585.1"/>
    <property type="molecule type" value="Genomic_DNA"/>
</dbReference>
<dbReference type="InterPro" id="IPR011047">
    <property type="entry name" value="Quinoprotein_ADH-like_sf"/>
</dbReference>
<proteinExistence type="predicted"/>
<keyword evidence="5" id="KW-1185">Reference proteome</keyword>
<evidence type="ECO:0000259" key="3">
    <source>
        <dbReference type="Pfam" id="PF13360"/>
    </source>
</evidence>
<dbReference type="SUPFAM" id="SSF50998">
    <property type="entry name" value="Quinoprotein alcohol dehydrogenase-like"/>
    <property type="match status" value="1"/>
</dbReference>
<dbReference type="PROSITE" id="PS51257">
    <property type="entry name" value="PROKAR_LIPOPROTEIN"/>
    <property type="match status" value="1"/>
</dbReference>
<evidence type="ECO:0000313" key="5">
    <source>
        <dbReference type="Proteomes" id="UP000240542"/>
    </source>
</evidence>
<reference evidence="4 5" key="1">
    <citation type="submission" date="2018-03" db="EMBL/GenBank/DDBJ databases">
        <title>Genomic Encyclopedia of Archaeal and Bacterial Type Strains, Phase II (KMG-II): from individual species to whole genera.</title>
        <authorList>
            <person name="Goeker M."/>
        </authorList>
    </citation>
    <scope>NUCLEOTIDE SEQUENCE [LARGE SCALE GENOMIC DNA]</scope>
    <source>
        <strain evidence="4 5">DSM 45312</strain>
    </source>
</reference>
<gene>
    <name evidence="4" type="ORF">CLV63_10159</name>
</gene>
<dbReference type="Gene3D" id="2.130.10.10">
    <property type="entry name" value="YVTN repeat-like/Quinoprotein amine dehydrogenase"/>
    <property type="match status" value="2"/>
</dbReference>
<dbReference type="InterPro" id="IPR015943">
    <property type="entry name" value="WD40/YVTN_repeat-like_dom_sf"/>
</dbReference>